<gene>
    <name evidence="1" type="ORF">LEP1GSC116_3515</name>
</gene>
<dbReference type="Proteomes" id="UP000012092">
    <property type="component" value="Unassembled WGS sequence"/>
</dbReference>
<evidence type="ECO:0000313" key="2">
    <source>
        <dbReference type="Proteomes" id="UP000012092"/>
    </source>
</evidence>
<dbReference type="AlphaFoldDB" id="M6R3P0"/>
<organism evidence="1 2">
    <name type="scientific">Leptospira interrogans serovar Icterohaemorrhagiae str. Verdun HP</name>
    <dbReference type="NCBI Taxonomy" id="1049910"/>
    <lineage>
        <taxon>Bacteria</taxon>
        <taxon>Pseudomonadati</taxon>
        <taxon>Spirochaetota</taxon>
        <taxon>Spirochaetia</taxon>
        <taxon>Leptospirales</taxon>
        <taxon>Leptospiraceae</taxon>
        <taxon>Leptospira</taxon>
    </lineage>
</organism>
<comment type="caution">
    <text evidence="1">The sequence shown here is derived from an EMBL/GenBank/DDBJ whole genome shotgun (WGS) entry which is preliminary data.</text>
</comment>
<protein>
    <submittedName>
        <fullName evidence="1">Uncharacterized protein</fullName>
    </submittedName>
</protein>
<name>M6R3P0_LEPIR</name>
<accession>M6R3P0</accession>
<dbReference type="EMBL" id="AHNZ02000987">
    <property type="protein sequence ID" value="EMO02737.1"/>
    <property type="molecule type" value="Genomic_DNA"/>
</dbReference>
<reference evidence="1 2" key="1">
    <citation type="submission" date="2013-01" db="EMBL/GenBank/DDBJ databases">
        <authorList>
            <person name="Harkins D.M."/>
            <person name="Durkin A.S."/>
            <person name="Brinkac L.M."/>
            <person name="Haft D.H."/>
            <person name="Selengut J.D."/>
            <person name="Sanka R."/>
            <person name="DePew J."/>
            <person name="Purushe J."/>
            <person name="Picardeau M."/>
            <person name="Werts C."/>
            <person name="Goarant C."/>
            <person name="Vinetz J.M."/>
            <person name="Sutton G.G."/>
            <person name="Nierman W.C."/>
            <person name="Fouts D.E."/>
        </authorList>
    </citation>
    <scope>NUCLEOTIDE SEQUENCE [LARGE SCALE GENOMIC DNA]</scope>
    <source>
        <strain evidence="1 2">Verdun HP</strain>
    </source>
</reference>
<feature type="non-terminal residue" evidence="1">
    <location>
        <position position="44"/>
    </location>
</feature>
<evidence type="ECO:0000313" key="1">
    <source>
        <dbReference type="EMBL" id="EMO02737.1"/>
    </source>
</evidence>
<sequence length="44" mass="5207">MLATFQKFFQLKFSKIQKSKIAKSDILFQNQNKSLFMKGVSFLF</sequence>
<proteinExistence type="predicted"/>